<dbReference type="EMBL" id="BPLR01020444">
    <property type="protein sequence ID" value="GIX78875.1"/>
    <property type="molecule type" value="Genomic_DNA"/>
</dbReference>
<feature type="region of interest" description="Disordered" evidence="1">
    <location>
        <begin position="1"/>
        <end position="51"/>
    </location>
</feature>
<gene>
    <name evidence="2" type="ORF">CEXT_804181</name>
</gene>
<sequence>MRSPRSLSSPDPPALNPGSGQRSHKKDRRGSGSSHERPASFPEEPSSCGRRKKSIMKVDSFVATRILFRSAEKDCGIFCSEELEVLSERWRFVTGDSFWRAETMIL</sequence>
<keyword evidence="3" id="KW-1185">Reference proteome</keyword>
<comment type="caution">
    <text evidence="2">The sequence shown here is derived from an EMBL/GenBank/DDBJ whole genome shotgun (WGS) entry which is preliminary data.</text>
</comment>
<name>A0AAV4N4V9_CAEEX</name>
<accession>A0AAV4N4V9</accession>
<dbReference type="Proteomes" id="UP001054945">
    <property type="component" value="Unassembled WGS sequence"/>
</dbReference>
<organism evidence="2 3">
    <name type="scientific">Caerostris extrusa</name>
    <name type="common">Bark spider</name>
    <name type="synonym">Caerostris bankana</name>
    <dbReference type="NCBI Taxonomy" id="172846"/>
    <lineage>
        <taxon>Eukaryota</taxon>
        <taxon>Metazoa</taxon>
        <taxon>Ecdysozoa</taxon>
        <taxon>Arthropoda</taxon>
        <taxon>Chelicerata</taxon>
        <taxon>Arachnida</taxon>
        <taxon>Araneae</taxon>
        <taxon>Araneomorphae</taxon>
        <taxon>Entelegynae</taxon>
        <taxon>Araneoidea</taxon>
        <taxon>Araneidae</taxon>
        <taxon>Caerostris</taxon>
    </lineage>
</organism>
<evidence type="ECO:0000256" key="1">
    <source>
        <dbReference type="SAM" id="MobiDB-lite"/>
    </source>
</evidence>
<protein>
    <submittedName>
        <fullName evidence="2">Uncharacterized protein</fullName>
    </submittedName>
</protein>
<proteinExistence type="predicted"/>
<evidence type="ECO:0000313" key="3">
    <source>
        <dbReference type="Proteomes" id="UP001054945"/>
    </source>
</evidence>
<reference evidence="2 3" key="1">
    <citation type="submission" date="2021-06" db="EMBL/GenBank/DDBJ databases">
        <title>Caerostris extrusa draft genome.</title>
        <authorList>
            <person name="Kono N."/>
            <person name="Arakawa K."/>
        </authorList>
    </citation>
    <scope>NUCLEOTIDE SEQUENCE [LARGE SCALE GENOMIC DNA]</scope>
</reference>
<evidence type="ECO:0000313" key="2">
    <source>
        <dbReference type="EMBL" id="GIX78875.1"/>
    </source>
</evidence>
<dbReference type="AlphaFoldDB" id="A0AAV4N4V9"/>